<accession>A0ABV0Q3C1</accession>
<name>A0ABV0Q3C1_9TELE</name>
<reference evidence="1 2" key="1">
    <citation type="submission" date="2021-06" db="EMBL/GenBank/DDBJ databases">
        <authorList>
            <person name="Palmer J.M."/>
        </authorList>
    </citation>
    <scope>NUCLEOTIDE SEQUENCE [LARGE SCALE GENOMIC DNA]</scope>
    <source>
        <strain evidence="1 2">GA_2019</strain>
        <tissue evidence="1">Muscle</tissue>
    </source>
</reference>
<organism evidence="1 2">
    <name type="scientific">Goodea atripinnis</name>
    <dbReference type="NCBI Taxonomy" id="208336"/>
    <lineage>
        <taxon>Eukaryota</taxon>
        <taxon>Metazoa</taxon>
        <taxon>Chordata</taxon>
        <taxon>Craniata</taxon>
        <taxon>Vertebrata</taxon>
        <taxon>Euteleostomi</taxon>
        <taxon>Actinopterygii</taxon>
        <taxon>Neopterygii</taxon>
        <taxon>Teleostei</taxon>
        <taxon>Neoteleostei</taxon>
        <taxon>Acanthomorphata</taxon>
        <taxon>Ovalentaria</taxon>
        <taxon>Atherinomorphae</taxon>
        <taxon>Cyprinodontiformes</taxon>
        <taxon>Goodeidae</taxon>
        <taxon>Goodea</taxon>
    </lineage>
</organism>
<dbReference type="EMBL" id="JAHRIO010098064">
    <property type="protein sequence ID" value="MEQ2190279.1"/>
    <property type="molecule type" value="Genomic_DNA"/>
</dbReference>
<dbReference type="Proteomes" id="UP001476798">
    <property type="component" value="Unassembled WGS sequence"/>
</dbReference>
<proteinExistence type="predicted"/>
<evidence type="ECO:0000313" key="1">
    <source>
        <dbReference type="EMBL" id="MEQ2190279.1"/>
    </source>
</evidence>
<comment type="caution">
    <text evidence="1">The sequence shown here is derived from an EMBL/GenBank/DDBJ whole genome shotgun (WGS) entry which is preliminary data.</text>
</comment>
<protein>
    <submittedName>
        <fullName evidence="1">Uncharacterized protein</fullName>
    </submittedName>
</protein>
<gene>
    <name evidence="1" type="ORF">GOODEAATRI_034157</name>
</gene>
<evidence type="ECO:0000313" key="2">
    <source>
        <dbReference type="Proteomes" id="UP001476798"/>
    </source>
</evidence>
<sequence length="118" mass="13246">GTGSPSDPIRRHGRKRLIIWEMIKPKGLVLRGSDSERSAEGGVLSRRLEVIPAFSRLGLDLDNSLKHAGNTSEYLQQVSLRQAGQKDHCDQNLELWKTEPVTLNSYRVKTSFKTSQTT</sequence>
<keyword evidence="2" id="KW-1185">Reference proteome</keyword>
<feature type="non-terminal residue" evidence="1">
    <location>
        <position position="1"/>
    </location>
</feature>